<evidence type="ECO:0000313" key="2">
    <source>
        <dbReference type="EMBL" id="ORY13677.1"/>
    </source>
</evidence>
<keyword evidence="1" id="KW-0732">Signal</keyword>
<dbReference type="Gene3D" id="2.170.15.10">
    <property type="entry name" value="Proaerolysin, chain A, domain 3"/>
    <property type="match status" value="1"/>
</dbReference>
<gene>
    <name evidence="2" type="ORF">BCR34DRAFT_613167</name>
</gene>
<dbReference type="EMBL" id="MCFA01000039">
    <property type="protein sequence ID" value="ORY13677.1"/>
    <property type="molecule type" value="Genomic_DNA"/>
</dbReference>
<dbReference type="Gene3D" id="2.100.10.30">
    <property type="entry name" value="Jacalin-like lectin domain"/>
    <property type="match status" value="1"/>
</dbReference>
<dbReference type="AlphaFoldDB" id="A0A1Y1ZUE5"/>
<dbReference type="OrthoDB" id="3758675at2759"/>
<evidence type="ECO:0000256" key="1">
    <source>
        <dbReference type="SAM" id="SignalP"/>
    </source>
</evidence>
<name>A0A1Y1ZUE5_9PLEO</name>
<proteinExistence type="predicted"/>
<comment type="caution">
    <text evidence="2">The sequence shown here is derived from an EMBL/GenBank/DDBJ whole genome shotgun (WGS) entry which is preliminary data.</text>
</comment>
<dbReference type="SUPFAM" id="SSF51101">
    <property type="entry name" value="Mannose-binding lectins"/>
    <property type="match status" value="1"/>
</dbReference>
<protein>
    <recommendedName>
        <fullName evidence="4">Jacalin-type lectin domain-containing protein</fullName>
    </recommendedName>
</protein>
<reference evidence="2 3" key="1">
    <citation type="submission" date="2016-07" db="EMBL/GenBank/DDBJ databases">
        <title>Pervasive Adenine N6-methylation of Active Genes in Fungi.</title>
        <authorList>
            <consortium name="DOE Joint Genome Institute"/>
            <person name="Mondo S.J."/>
            <person name="Dannebaum R.O."/>
            <person name="Kuo R.C."/>
            <person name="Labutti K."/>
            <person name="Haridas S."/>
            <person name="Kuo A."/>
            <person name="Salamov A."/>
            <person name="Ahrendt S.R."/>
            <person name="Lipzen A."/>
            <person name="Sullivan W."/>
            <person name="Andreopoulos W.B."/>
            <person name="Clum A."/>
            <person name="Lindquist E."/>
            <person name="Daum C."/>
            <person name="Ramamoorthy G.K."/>
            <person name="Gryganskyi A."/>
            <person name="Culley D."/>
            <person name="Magnuson J.K."/>
            <person name="James T.Y."/>
            <person name="O'Malley M.A."/>
            <person name="Stajich J.E."/>
            <person name="Spatafora J.W."/>
            <person name="Visel A."/>
            <person name="Grigoriev I.V."/>
        </authorList>
    </citation>
    <scope>NUCLEOTIDE SEQUENCE [LARGE SCALE GENOMIC DNA]</scope>
    <source>
        <strain evidence="2 3">CBS 115471</strain>
    </source>
</reference>
<keyword evidence="3" id="KW-1185">Reference proteome</keyword>
<dbReference type="Proteomes" id="UP000193144">
    <property type="component" value="Unassembled WGS sequence"/>
</dbReference>
<evidence type="ECO:0008006" key="4">
    <source>
        <dbReference type="Google" id="ProtNLM"/>
    </source>
</evidence>
<dbReference type="CDD" id="cd20231">
    <property type="entry name" value="PFM_jacalin-like"/>
    <property type="match status" value="1"/>
</dbReference>
<sequence>MFFNPRTLILGGVSLLFAAGAVASDCDDGPWAPVSMTGADTGAPWCDTMWKQGPVIAGVEAWANNERLKAIRFTFSDGTVGPMHGREDGDKHGAISWHPADDKIVQATTWGDGRGRRVGRVVIKTAGGKVLDVGKDTDGQAQYDHVVGNAGIMMGAFGHAGYDIDLLGFNFLRGEIKKITVGDVKFDQSAEDLNSQKKGLKPQSLDYQHVTNGLTTTITKELSGERSYTQSKTWTSSTMISFGFKYTIEVSGEILDIGAKASTELSFGVQQTETYTSQYEETNKFAWKFSTPVGPGEEAFCRSFAWEGEFNGKYQSTVTIELEDGFKIQYPEIGEMKQVHWSEKTDECQKTDFNDGIPKIPSSKRAISFVA</sequence>
<feature type="signal peptide" evidence="1">
    <location>
        <begin position="1"/>
        <end position="23"/>
    </location>
</feature>
<organism evidence="2 3">
    <name type="scientific">Clohesyomyces aquaticus</name>
    <dbReference type="NCBI Taxonomy" id="1231657"/>
    <lineage>
        <taxon>Eukaryota</taxon>
        <taxon>Fungi</taxon>
        <taxon>Dikarya</taxon>
        <taxon>Ascomycota</taxon>
        <taxon>Pezizomycotina</taxon>
        <taxon>Dothideomycetes</taxon>
        <taxon>Pleosporomycetidae</taxon>
        <taxon>Pleosporales</taxon>
        <taxon>Lindgomycetaceae</taxon>
        <taxon>Clohesyomyces</taxon>
    </lineage>
</organism>
<dbReference type="InterPro" id="IPR036404">
    <property type="entry name" value="Jacalin-like_lectin_dom_sf"/>
</dbReference>
<accession>A0A1Y1ZUE5</accession>
<evidence type="ECO:0000313" key="3">
    <source>
        <dbReference type="Proteomes" id="UP000193144"/>
    </source>
</evidence>
<dbReference type="SUPFAM" id="SSF56973">
    <property type="entry name" value="Aerolisin/ETX pore-forming domain"/>
    <property type="match status" value="1"/>
</dbReference>
<feature type="chain" id="PRO_5011965693" description="Jacalin-type lectin domain-containing protein" evidence="1">
    <location>
        <begin position="24"/>
        <end position="371"/>
    </location>
</feature>